<dbReference type="Proteomes" id="UP001165960">
    <property type="component" value="Unassembled WGS sequence"/>
</dbReference>
<dbReference type="EMBL" id="QTSX02004671">
    <property type="protein sequence ID" value="KAJ9063768.1"/>
    <property type="molecule type" value="Genomic_DNA"/>
</dbReference>
<proteinExistence type="predicted"/>
<comment type="caution">
    <text evidence="1">The sequence shown here is derived from an EMBL/GenBank/DDBJ whole genome shotgun (WGS) entry which is preliminary data.</text>
</comment>
<sequence>MATYSAPSELQYWFSSVDTDNSGHLSAEELQKALANGDYTPFNIETVRLMVNMFDTDQSGTIGFPEFQALYQYIFQWQQCFRSFDRDQSNSIDRAELSTALHTFGFNISEGFVTTLVKQFNKHVGGKKSKGYNGPESITFDNFIQICVTIRMLTESFRKFDNDSDGMIQIKYEDFLELVVTNK</sequence>
<name>A0ACC2SN45_9FUNG</name>
<evidence type="ECO:0000313" key="2">
    <source>
        <dbReference type="Proteomes" id="UP001165960"/>
    </source>
</evidence>
<keyword evidence="2" id="KW-1185">Reference proteome</keyword>
<organism evidence="1 2">
    <name type="scientific">Entomophthora muscae</name>
    <dbReference type="NCBI Taxonomy" id="34485"/>
    <lineage>
        <taxon>Eukaryota</taxon>
        <taxon>Fungi</taxon>
        <taxon>Fungi incertae sedis</taxon>
        <taxon>Zoopagomycota</taxon>
        <taxon>Entomophthoromycotina</taxon>
        <taxon>Entomophthoromycetes</taxon>
        <taxon>Entomophthorales</taxon>
        <taxon>Entomophthoraceae</taxon>
        <taxon>Entomophthora</taxon>
    </lineage>
</organism>
<reference evidence="1" key="1">
    <citation type="submission" date="2022-04" db="EMBL/GenBank/DDBJ databases">
        <title>Genome of the entomopathogenic fungus Entomophthora muscae.</title>
        <authorList>
            <person name="Elya C."/>
            <person name="Lovett B.R."/>
            <person name="Lee E."/>
            <person name="Macias A.M."/>
            <person name="Hajek A.E."/>
            <person name="De Bivort B.L."/>
            <person name="Kasson M.T."/>
            <person name="De Fine Licht H.H."/>
            <person name="Stajich J.E."/>
        </authorList>
    </citation>
    <scope>NUCLEOTIDE SEQUENCE</scope>
    <source>
        <strain evidence="1">Berkeley</strain>
    </source>
</reference>
<protein>
    <submittedName>
        <fullName evidence="1">Uncharacterized protein</fullName>
    </submittedName>
</protein>
<gene>
    <name evidence="1" type="ORF">DSO57_1037590</name>
</gene>
<accession>A0ACC2SN45</accession>
<evidence type="ECO:0000313" key="1">
    <source>
        <dbReference type="EMBL" id="KAJ9063768.1"/>
    </source>
</evidence>